<evidence type="ECO:0000313" key="2">
    <source>
        <dbReference type="EMBL" id="NJQ06857.1"/>
    </source>
</evidence>
<organism evidence="2 3">
    <name type="scientific">Streptomyces lonarensis</name>
    <dbReference type="NCBI Taxonomy" id="700599"/>
    <lineage>
        <taxon>Bacteria</taxon>
        <taxon>Bacillati</taxon>
        <taxon>Actinomycetota</taxon>
        <taxon>Actinomycetes</taxon>
        <taxon>Kitasatosporales</taxon>
        <taxon>Streptomycetaceae</taxon>
        <taxon>Streptomyces</taxon>
    </lineage>
</organism>
<dbReference type="Pfam" id="PF13302">
    <property type="entry name" value="Acetyltransf_3"/>
    <property type="match status" value="1"/>
</dbReference>
<accession>A0A7X6D275</accession>
<dbReference type="InterPro" id="IPR051531">
    <property type="entry name" value="N-acetyltransferase"/>
</dbReference>
<dbReference type="Gene3D" id="3.40.630.30">
    <property type="match status" value="1"/>
</dbReference>
<keyword evidence="3" id="KW-1185">Reference proteome</keyword>
<proteinExistence type="predicted"/>
<dbReference type="PROSITE" id="PS51186">
    <property type="entry name" value="GNAT"/>
    <property type="match status" value="1"/>
</dbReference>
<dbReference type="GO" id="GO:0016747">
    <property type="term" value="F:acyltransferase activity, transferring groups other than amino-acyl groups"/>
    <property type="evidence" value="ECO:0007669"/>
    <property type="project" value="InterPro"/>
</dbReference>
<protein>
    <submittedName>
        <fullName evidence="2">GNAT family N-acetyltransferase</fullName>
    </submittedName>
</protein>
<dbReference type="InterPro" id="IPR016181">
    <property type="entry name" value="Acyl_CoA_acyltransferase"/>
</dbReference>
<dbReference type="EMBL" id="JAAVJD010000113">
    <property type="protein sequence ID" value="NJQ06857.1"/>
    <property type="molecule type" value="Genomic_DNA"/>
</dbReference>
<feature type="domain" description="N-acetyltransferase" evidence="1">
    <location>
        <begin position="13"/>
        <end position="178"/>
    </location>
</feature>
<dbReference type="RefSeq" id="WP_167971351.1">
    <property type="nucleotide sequence ID" value="NZ_BHZG01000061.1"/>
</dbReference>
<evidence type="ECO:0000259" key="1">
    <source>
        <dbReference type="PROSITE" id="PS51186"/>
    </source>
</evidence>
<keyword evidence="2" id="KW-0808">Transferase</keyword>
<sequence length="187" mass="21440">MIEISEPITTERLVLRPYTAGDEADMLEFESRPDVARYLFNEPRTPEDNAKELAVRQGQTALRKEGDTLLLAVELEGKVIGYVLLIWLSEQNRQGEFGYVMHPEFHGRGYATEAAREMLRLGFEQLDLHRIIGRCDPRNASSAKLMSRLGMRQEAHFVESEIFKGEWGGELHYAMLAREWNAEQSTP</sequence>
<dbReference type="SUPFAM" id="SSF55729">
    <property type="entry name" value="Acyl-CoA N-acyltransferases (Nat)"/>
    <property type="match status" value="1"/>
</dbReference>
<dbReference type="PANTHER" id="PTHR43792">
    <property type="entry name" value="GNAT FAMILY, PUTATIVE (AFU_ORTHOLOGUE AFUA_3G00765)-RELATED-RELATED"/>
    <property type="match status" value="1"/>
</dbReference>
<evidence type="ECO:0000313" key="3">
    <source>
        <dbReference type="Proteomes" id="UP000578686"/>
    </source>
</evidence>
<comment type="caution">
    <text evidence="2">The sequence shown here is derived from an EMBL/GenBank/DDBJ whole genome shotgun (WGS) entry which is preliminary data.</text>
</comment>
<dbReference type="PANTHER" id="PTHR43792:SF1">
    <property type="entry name" value="N-ACETYLTRANSFERASE DOMAIN-CONTAINING PROTEIN"/>
    <property type="match status" value="1"/>
</dbReference>
<dbReference type="InterPro" id="IPR000182">
    <property type="entry name" value="GNAT_dom"/>
</dbReference>
<dbReference type="CDD" id="cd04301">
    <property type="entry name" value="NAT_SF"/>
    <property type="match status" value="1"/>
</dbReference>
<name>A0A7X6D275_9ACTN</name>
<reference evidence="2 3" key="1">
    <citation type="submission" date="2020-03" db="EMBL/GenBank/DDBJ databases">
        <title>Draft genome of Streptomyces sp. ventii, isolated from the Axial Seamount in the Pacific Ocean, and resequencing of the two type strains Streptomyces lonarensis strain NCL 716 and Streptomyces bohaiensis strain 11A07.</title>
        <authorList>
            <person name="Loughran R.M."/>
            <person name="Pfannmuller K.M."/>
            <person name="Wasson B.J."/>
            <person name="Deadmond M.C."/>
            <person name="Paddock B.E."/>
            <person name="Koyack M.J."/>
            <person name="Gallegos D.A."/>
            <person name="Mitchell E.A."/>
            <person name="Ushijima B."/>
            <person name="Saw J.H."/>
            <person name="Mcphail K.L."/>
            <person name="Videau P."/>
        </authorList>
    </citation>
    <scope>NUCLEOTIDE SEQUENCE [LARGE SCALE GENOMIC DNA]</scope>
    <source>
        <strain evidence="2 3">NCL716</strain>
    </source>
</reference>
<dbReference type="AlphaFoldDB" id="A0A7X6D275"/>
<gene>
    <name evidence="2" type="ORF">HCN56_15005</name>
</gene>
<dbReference type="Proteomes" id="UP000578686">
    <property type="component" value="Unassembled WGS sequence"/>
</dbReference>